<keyword evidence="1" id="KW-0862">Zinc</keyword>
<dbReference type="PROSITE" id="PS50158">
    <property type="entry name" value="ZF_CCHC"/>
    <property type="match status" value="1"/>
</dbReference>
<dbReference type="GO" id="GO:0003676">
    <property type="term" value="F:nucleic acid binding"/>
    <property type="evidence" value="ECO:0007669"/>
    <property type="project" value="InterPro"/>
</dbReference>
<dbReference type="SMART" id="SM00343">
    <property type="entry name" value="ZnF_C2HC"/>
    <property type="match status" value="3"/>
</dbReference>
<evidence type="ECO:0000313" key="5">
    <source>
        <dbReference type="EMBL" id="KAG7583904.1"/>
    </source>
</evidence>
<dbReference type="EMBL" id="JAEFBJ010000008">
    <property type="protein sequence ID" value="KAG7583904.1"/>
    <property type="molecule type" value="Genomic_DNA"/>
</dbReference>
<dbReference type="PANTHER" id="PTHR35317">
    <property type="entry name" value="OS04G0629600 PROTEIN"/>
    <property type="match status" value="1"/>
</dbReference>
<evidence type="ECO:0000256" key="3">
    <source>
        <dbReference type="SAM" id="MobiDB-lite"/>
    </source>
</evidence>
<feature type="coiled-coil region" evidence="2">
    <location>
        <begin position="397"/>
        <end position="440"/>
    </location>
</feature>
<dbReference type="Proteomes" id="UP000694251">
    <property type="component" value="Chromosome 8"/>
</dbReference>
<name>A0A8T2BFG0_ARASU</name>
<keyword evidence="1" id="KW-0863">Zinc-finger</keyword>
<evidence type="ECO:0000256" key="2">
    <source>
        <dbReference type="SAM" id="Coils"/>
    </source>
</evidence>
<comment type="caution">
    <text evidence="5">The sequence shown here is derived from an EMBL/GenBank/DDBJ whole genome shotgun (WGS) entry which is preliminary data.</text>
</comment>
<sequence>MESYKEGTSMTRPPLHYSANYGYWKVRMQAFISNLDEDCWNSIELGWEAPKVTDDDGVVSLKPRDKWTAAEKRLSSCNSKAKTAIYNAIDSSRFKLISQCASAQKAWKTLENMFEGTTSVKRTKLDMLASQFENLRMEEEETVADFSAKLCDISNESFALGKVYKDKKLVKKLKRSLPAKFESKISAVEEAHNLDEMVFDEFVGILQAFELSKTYEAKGKMKKVDEVKKEVDIGVALKGSSIEDSMAMLSRQFTKYLKRKGKEKKDRIDEELRSSSKNVQCFECKGYGHVRSECANLQKHKKKAMNVVTSDSETDSDEEEELKNFVAFTNFLPETTTESASASATGSASASVSGSASASVSDDDDAASISDEEFHENYKALYEHWLKMVEENSMLTKEQLKLEAKVVEAQKYAAEKEEEASQAKIQLEETQKNLRMLNNGTKKLDHILNIGKIDKCGLGFEGKLLKSDPVFVSGGKITSGSGSVSETATVAETASSTRTTTRTGTETASDLRKNPELKNAPQRAFRPVCHHCGVVGHIRPRCFRLFRERNRMENAYDVRFHGPTCYHCGVQGHIKRNCFRFVRESSHVGLRRRNIWVRKDDFYGGGVLGYQPRIAKRGEFSK</sequence>
<keyword evidence="2" id="KW-0175">Coiled coil</keyword>
<accession>A0A8T2BFG0</accession>
<dbReference type="Pfam" id="PF00098">
    <property type="entry name" value="zf-CCHC"/>
    <property type="match status" value="1"/>
</dbReference>
<feature type="region of interest" description="Disordered" evidence="3">
    <location>
        <begin position="339"/>
        <end position="368"/>
    </location>
</feature>
<gene>
    <name evidence="5" type="ORF">ISN44_As08g034000</name>
</gene>
<feature type="region of interest" description="Disordered" evidence="3">
    <location>
        <begin position="488"/>
        <end position="512"/>
    </location>
</feature>
<keyword evidence="1" id="KW-0479">Metal-binding</keyword>
<feature type="compositionally biased region" description="Low complexity" evidence="3">
    <location>
        <begin position="488"/>
        <end position="508"/>
    </location>
</feature>
<dbReference type="PANTHER" id="PTHR35317:SF23">
    <property type="entry name" value="OS04G0629600 PROTEIN"/>
    <property type="match status" value="1"/>
</dbReference>
<dbReference type="AlphaFoldDB" id="A0A8T2BFG0"/>
<dbReference type="OrthoDB" id="1107391at2759"/>
<dbReference type="GO" id="GO:0008270">
    <property type="term" value="F:zinc ion binding"/>
    <property type="evidence" value="ECO:0007669"/>
    <property type="project" value="UniProtKB-KW"/>
</dbReference>
<dbReference type="Pfam" id="PF14223">
    <property type="entry name" value="Retrotran_gag_2"/>
    <property type="match status" value="1"/>
</dbReference>
<protein>
    <submittedName>
        <fullName evidence="5">Zinc finger CCHC-type</fullName>
    </submittedName>
</protein>
<feature type="domain" description="CCHC-type" evidence="4">
    <location>
        <begin position="565"/>
        <end position="578"/>
    </location>
</feature>
<organism evidence="5 6">
    <name type="scientific">Arabidopsis suecica</name>
    <name type="common">Swedish thale-cress</name>
    <name type="synonym">Cardaminopsis suecica</name>
    <dbReference type="NCBI Taxonomy" id="45249"/>
    <lineage>
        <taxon>Eukaryota</taxon>
        <taxon>Viridiplantae</taxon>
        <taxon>Streptophyta</taxon>
        <taxon>Embryophyta</taxon>
        <taxon>Tracheophyta</taxon>
        <taxon>Spermatophyta</taxon>
        <taxon>Magnoliopsida</taxon>
        <taxon>eudicotyledons</taxon>
        <taxon>Gunneridae</taxon>
        <taxon>Pentapetalae</taxon>
        <taxon>rosids</taxon>
        <taxon>malvids</taxon>
        <taxon>Brassicales</taxon>
        <taxon>Brassicaceae</taxon>
        <taxon>Camelineae</taxon>
        <taxon>Arabidopsis</taxon>
    </lineage>
</organism>
<feature type="compositionally biased region" description="Low complexity" evidence="3">
    <location>
        <begin position="339"/>
        <end position="360"/>
    </location>
</feature>
<reference evidence="5 6" key="1">
    <citation type="submission" date="2020-12" db="EMBL/GenBank/DDBJ databases">
        <title>Concerted genomic and epigenomic changes stabilize Arabidopsis allopolyploids.</title>
        <authorList>
            <person name="Chen Z."/>
        </authorList>
    </citation>
    <scope>NUCLEOTIDE SEQUENCE [LARGE SCALE GENOMIC DNA]</scope>
    <source>
        <strain evidence="5">As9502</strain>
        <tissue evidence="5">Leaf</tissue>
    </source>
</reference>
<evidence type="ECO:0000313" key="6">
    <source>
        <dbReference type="Proteomes" id="UP000694251"/>
    </source>
</evidence>
<dbReference type="InterPro" id="IPR001878">
    <property type="entry name" value="Znf_CCHC"/>
</dbReference>
<proteinExistence type="predicted"/>
<evidence type="ECO:0000259" key="4">
    <source>
        <dbReference type="PROSITE" id="PS50158"/>
    </source>
</evidence>
<keyword evidence="6" id="KW-1185">Reference proteome</keyword>
<evidence type="ECO:0000256" key="1">
    <source>
        <dbReference type="PROSITE-ProRule" id="PRU00047"/>
    </source>
</evidence>